<feature type="transmembrane region" description="Helical" evidence="1">
    <location>
        <begin position="18"/>
        <end position="36"/>
    </location>
</feature>
<dbReference type="AlphaFoldDB" id="A0A1G7B5Q2"/>
<keyword evidence="1" id="KW-0472">Membrane</keyword>
<name>A0A1G7B5Q2_9PROT</name>
<keyword evidence="1" id="KW-0812">Transmembrane</keyword>
<protein>
    <recommendedName>
        <fullName evidence="4">Cytochrome C oxidase assembly protein</fullName>
    </recommendedName>
</protein>
<keyword evidence="1" id="KW-1133">Transmembrane helix</keyword>
<evidence type="ECO:0008006" key="4">
    <source>
        <dbReference type="Google" id="ProtNLM"/>
    </source>
</evidence>
<keyword evidence="3" id="KW-1185">Reference proteome</keyword>
<reference evidence="2 3" key="1">
    <citation type="submission" date="2016-10" db="EMBL/GenBank/DDBJ databases">
        <authorList>
            <person name="de Groot N.N."/>
        </authorList>
    </citation>
    <scope>NUCLEOTIDE SEQUENCE [LARGE SCALE GENOMIC DNA]</scope>
    <source>
        <strain evidence="2 3">CGMCC 1.9109</strain>
    </source>
</reference>
<evidence type="ECO:0000256" key="1">
    <source>
        <dbReference type="SAM" id="Phobius"/>
    </source>
</evidence>
<proteinExistence type="predicted"/>
<dbReference type="EMBL" id="FNAK01000005">
    <property type="protein sequence ID" value="SDE22177.1"/>
    <property type="molecule type" value="Genomic_DNA"/>
</dbReference>
<dbReference type="RefSeq" id="WP_277620382.1">
    <property type="nucleotide sequence ID" value="NZ_DAIOMO010000005.1"/>
</dbReference>
<dbReference type="Proteomes" id="UP000183685">
    <property type="component" value="Unassembled WGS sequence"/>
</dbReference>
<sequence length="43" mass="4926">MSEDLSEMHKRMKKRNRVLGLSLAAFVILVAVFSYFKIKGLTP</sequence>
<gene>
    <name evidence="2" type="ORF">SAMN04488071_2366</name>
</gene>
<accession>A0A1G7B5Q2</accession>
<evidence type="ECO:0000313" key="2">
    <source>
        <dbReference type="EMBL" id="SDE22177.1"/>
    </source>
</evidence>
<organism evidence="2 3">
    <name type="scientific">Kordiimonas lacus</name>
    <dbReference type="NCBI Taxonomy" id="637679"/>
    <lineage>
        <taxon>Bacteria</taxon>
        <taxon>Pseudomonadati</taxon>
        <taxon>Pseudomonadota</taxon>
        <taxon>Alphaproteobacteria</taxon>
        <taxon>Kordiimonadales</taxon>
        <taxon>Kordiimonadaceae</taxon>
        <taxon>Kordiimonas</taxon>
    </lineage>
</organism>
<evidence type="ECO:0000313" key="3">
    <source>
        <dbReference type="Proteomes" id="UP000183685"/>
    </source>
</evidence>